<evidence type="ECO:0000256" key="1">
    <source>
        <dbReference type="ARBA" id="ARBA00023015"/>
    </source>
</evidence>
<evidence type="ECO:0000256" key="2">
    <source>
        <dbReference type="ARBA" id="ARBA00023125"/>
    </source>
</evidence>
<dbReference type="Gene3D" id="1.10.260.40">
    <property type="entry name" value="lambda repressor-like DNA-binding domains"/>
    <property type="match status" value="1"/>
</dbReference>
<comment type="caution">
    <text evidence="5">The sequence shown here is derived from an EMBL/GenBank/DDBJ whole genome shotgun (WGS) entry which is preliminary data.</text>
</comment>
<dbReference type="Pfam" id="PF00356">
    <property type="entry name" value="LacI"/>
    <property type="match status" value="1"/>
</dbReference>
<dbReference type="Proteomes" id="UP001239167">
    <property type="component" value="Unassembled WGS sequence"/>
</dbReference>
<accession>A0ABT9YAY3</accession>
<name>A0ABT9YAY3_9FIRM</name>
<feature type="domain" description="HTH lacI-type" evidence="4">
    <location>
        <begin position="4"/>
        <end position="58"/>
    </location>
</feature>
<organism evidence="5 6">
    <name type="scientific">Pectinatus haikarae</name>
    <dbReference type="NCBI Taxonomy" id="349096"/>
    <lineage>
        <taxon>Bacteria</taxon>
        <taxon>Bacillati</taxon>
        <taxon>Bacillota</taxon>
        <taxon>Negativicutes</taxon>
        <taxon>Selenomonadales</taxon>
        <taxon>Selenomonadaceae</taxon>
        <taxon>Pectinatus</taxon>
    </lineage>
</organism>
<gene>
    <name evidence="5" type="ORF">J2S01_002719</name>
</gene>
<keyword evidence="1" id="KW-0805">Transcription regulation</keyword>
<dbReference type="PANTHER" id="PTHR30146:SF109">
    <property type="entry name" value="HTH-TYPE TRANSCRIPTIONAL REGULATOR GALS"/>
    <property type="match status" value="1"/>
</dbReference>
<dbReference type="SMART" id="SM00354">
    <property type="entry name" value="HTH_LACI"/>
    <property type="match status" value="1"/>
</dbReference>
<dbReference type="RefSeq" id="WP_307225261.1">
    <property type="nucleotide sequence ID" value="NZ_CP116940.1"/>
</dbReference>
<dbReference type="CDD" id="cd01392">
    <property type="entry name" value="HTH_LacI"/>
    <property type="match status" value="1"/>
</dbReference>
<dbReference type="PROSITE" id="PS50932">
    <property type="entry name" value="HTH_LACI_2"/>
    <property type="match status" value="1"/>
</dbReference>
<dbReference type="EMBL" id="JAUSUE010000025">
    <property type="protein sequence ID" value="MDQ0204982.1"/>
    <property type="molecule type" value="Genomic_DNA"/>
</dbReference>
<reference evidence="5 6" key="1">
    <citation type="submission" date="2023-07" db="EMBL/GenBank/DDBJ databases">
        <title>Genomic Encyclopedia of Type Strains, Phase IV (KMG-IV): sequencing the most valuable type-strain genomes for metagenomic binning, comparative biology and taxonomic classification.</title>
        <authorList>
            <person name="Goeker M."/>
        </authorList>
    </citation>
    <scope>NUCLEOTIDE SEQUENCE [LARGE SCALE GENOMIC DNA]</scope>
    <source>
        <strain evidence="5 6">DSM 16980</strain>
    </source>
</reference>
<dbReference type="Pfam" id="PF13377">
    <property type="entry name" value="Peripla_BP_3"/>
    <property type="match status" value="1"/>
</dbReference>
<dbReference type="SUPFAM" id="SSF53822">
    <property type="entry name" value="Periplasmic binding protein-like I"/>
    <property type="match status" value="1"/>
</dbReference>
<dbReference type="InterPro" id="IPR010982">
    <property type="entry name" value="Lambda_DNA-bd_dom_sf"/>
</dbReference>
<evidence type="ECO:0000313" key="5">
    <source>
        <dbReference type="EMBL" id="MDQ0204982.1"/>
    </source>
</evidence>
<evidence type="ECO:0000313" key="6">
    <source>
        <dbReference type="Proteomes" id="UP001239167"/>
    </source>
</evidence>
<dbReference type="InterPro" id="IPR000843">
    <property type="entry name" value="HTH_LacI"/>
</dbReference>
<dbReference type="SUPFAM" id="SSF47413">
    <property type="entry name" value="lambda repressor-like DNA-binding domains"/>
    <property type="match status" value="1"/>
</dbReference>
<keyword evidence="6" id="KW-1185">Reference proteome</keyword>
<protein>
    <submittedName>
        <fullName evidence="5">LacI family transcriptional regulator</fullName>
    </submittedName>
</protein>
<sequence length="352" mass="38594">MADITIKDIADKLGVSPATVSLALNDRPGVNAQTRKRVLDIVKKLNYTGTGFSRTRKGQKNNDILNFLVYKRSGKVIADTQFFTTLIESVERAARACDYTITLTYCENETQFLENIGNVLATSAAGLIVLGTEMQEKDVRLFEGLDIPIVILDNELLGMSVDTVMIHNMKGICEAVNYLYSEGHTTIGYLKSSFSIRNFEYRFLSYKYALDHLGLEYSSQYTFSLDPSMDGAFEDMNTLLAKAPQLPTAFMADNDLIAVGALKALRQNGVRIPEDVSVIGFDDIPMCTFIEPELASISVPIEQLGTIAVRRLMEKINNSGADSSFLRIAVETSFIARGSAGSNAAGAISTVK</sequence>
<evidence type="ECO:0000256" key="3">
    <source>
        <dbReference type="ARBA" id="ARBA00023163"/>
    </source>
</evidence>
<proteinExistence type="predicted"/>
<dbReference type="PANTHER" id="PTHR30146">
    <property type="entry name" value="LACI-RELATED TRANSCRIPTIONAL REPRESSOR"/>
    <property type="match status" value="1"/>
</dbReference>
<dbReference type="InterPro" id="IPR046335">
    <property type="entry name" value="LacI/GalR-like_sensor"/>
</dbReference>
<keyword evidence="2" id="KW-0238">DNA-binding</keyword>
<dbReference type="InterPro" id="IPR028082">
    <property type="entry name" value="Peripla_BP_I"/>
</dbReference>
<keyword evidence="3" id="KW-0804">Transcription</keyword>
<dbReference type="Gene3D" id="3.40.50.2300">
    <property type="match status" value="2"/>
</dbReference>
<evidence type="ECO:0000259" key="4">
    <source>
        <dbReference type="PROSITE" id="PS50932"/>
    </source>
</evidence>